<evidence type="ECO:0000256" key="2">
    <source>
        <dbReference type="ARBA" id="ARBA00009877"/>
    </source>
</evidence>
<feature type="region of interest" description="Disordered" evidence="10">
    <location>
        <begin position="446"/>
        <end position="470"/>
    </location>
</feature>
<dbReference type="CDD" id="cd20069">
    <property type="entry name" value="5TM_Oxa1-like"/>
    <property type="match status" value="1"/>
</dbReference>
<gene>
    <name evidence="13" type="ORF">NW762_008864</name>
</gene>
<dbReference type="GO" id="GO:0032979">
    <property type="term" value="P:protein insertion into mitochondrial inner membrane from matrix"/>
    <property type="evidence" value="ECO:0007669"/>
    <property type="project" value="TreeGrafter"/>
</dbReference>
<keyword evidence="5" id="KW-0809">Transit peptide</keyword>
<evidence type="ECO:0000313" key="13">
    <source>
        <dbReference type="EMBL" id="KAJ4256768.1"/>
    </source>
</evidence>
<evidence type="ECO:0000259" key="12">
    <source>
        <dbReference type="Pfam" id="PF02096"/>
    </source>
</evidence>
<dbReference type="PANTHER" id="PTHR12428">
    <property type="entry name" value="OXA1"/>
    <property type="match status" value="1"/>
</dbReference>
<keyword evidence="7" id="KW-0496">Mitochondrion</keyword>
<feature type="transmembrane region" description="Helical" evidence="11">
    <location>
        <begin position="281"/>
        <end position="306"/>
    </location>
</feature>
<accession>A0A9W8RY94</accession>
<evidence type="ECO:0000256" key="7">
    <source>
        <dbReference type="ARBA" id="ARBA00023128"/>
    </source>
</evidence>
<protein>
    <recommendedName>
        <fullName evidence="12">Membrane insertase YidC/Oxa/ALB C-terminal domain-containing protein</fullName>
    </recommendedName>
</protein>
<dbReference type="GO" id="GO:0032977">
    <property type="term" value="F:membrane insertase activity"/>
    <property type="evidence" value="ECO:0007669"/>
    <property type="project" value="InterPro"/>
</dbReference>
<dbReference type="GO" id="GO:0005743">
    <property type="term" value="C:mitochondrial inner membrane"/>
    <property type="evidence" value="ECO:0007669"/>
    <property type="project" value="UniProtKB-SubCell"/>
</dbReference>
<organism evidence="13 14">
    <name type="scientific">Fusarium torreyae</name>
    <dbReference type="NCBI Taxonomy" id="1237075"/>
    <lineage>
        <taxon>Eukaryota</taxon>
        <taxon>Fungi</taxon>
        <taxon>Dikarya</taxon>
        <taxon>Ascomycota</taxon>
        <taxon>Pezizomycotina</taxon>
        <taxon>Sordariomycetes</taxon>
        <taxon>Hypocreomycetidae</taxon>
        <taxon>Hypocreales</taxon>
        <taxon>Nectriaceae</taxon>
        <taxon>Fusarium</taxon>
    </lineage>
</organism>
<comment type="subcellular location">
    <subcellularLocation>
        <location evidence="9">Membrane</location>
        <topology evidence="9">Multi-pass membrane protein</topology>
    </subcellularLocation>
    <subcellularLocation>
        <location evidence="1">Mitochondrion inner membrane</location>
        <topology evidence="1">Multi-pass membrane protein</topology>
    </subcellularLocation>
</comment>
<feature type="region of interest" description="Disordered" evidence="10">
    <location>
        <begin position="91"/>
        <end position="111"/>
    </location>
</feature>
<feature type="transmembrane region" description="Helical" evidence="11">
    <location>
        <begin position="201"/>
        <end position="220"/>
    </location>
</feature>
<keyword evidence="4" id="KW-0999">Mitochondrion inner membrane</keyword>
<name>A0A9W8RY94_9HYPO</name>
<proteinExistence type="inferred from homology"/>
<evidence type="ECO:0000256" key="10">
    <source>
        <dbReference type="SAM" id="MobiDB-lite"/>
    </source>
</evidence>
<evidence type="ECO:0000313" key="14">
    <source>
        <dbReference type="Proteomes" id="UP001152049"/>
    </source>
</evidence>
<evidence type="ECO:0000256" key="8">
    <source>
        <dbReference type="ARBA" id="ARBA00023136"/>
    </source>
</evidence>
<keyword evidence="6 11" id="KW-1133">Transmembrane helix</keyword>
<dbReference type="Pfam" id="PF02096">
    <property type="entry name" value="60KD_IMP"/>
    <property type="match status" value="1"/>
</dbReference>
<keyword evidence="8 11" id="KW-0472">Membrane</keyword>
<keyword evidence="3 9" id="KW-0812">Transmembrane</keyword>
<dbReference type="OrthoDB" id="2148490at2759"/>
<reference evidence="13" key="1">
    <citation type="submission" date="2022-09" db="EMBL/GenBank/DDBJ databases">
        <title>Fusarium specimens isolated from Avocado Roots.</title>
        <authorList>
            <person name="Stajich J."/>
            <person name="Roper C."/>
            <person name="Heimlech-Rivalta G."/>
        </authorList>
    </citation>
    <scope>NUCLEOTIDE SEQUENCE</scope>
    <source>
        <strain evidence="13">CF00136</strain>
    </source>
</reference>
<evidence type="ECO:0000256" key="5">
    <source>
        <dbReference type="ARBA" id="ARBA00022946"/>
    </source>
</evidence>
<sequence length="494" mass="53963">MLPSRGIVRSLPSGAFQRPIHGQSISTRTLGRKLGDARQFGTALRNTRGPLAAGTRVGVKNVAAPFVLGGVSSSRSLSLWGYGWGGKTEKPVAEAATTSTPEAPTPPQTIEPTSVAVNDVASIPAETVADVTKAAEPSYTEPSSVMPSEVDLGAIADLANPNILNMPENIGFLSEIGLDYGWGPTSVMQWILEHMHVYTGLGWGGSIVATALLLRVVMFYPQVRSLKFSAAMNQMKKDPRGQEAMELIKKGYQTGDRELTQKGQFLNKMVREKYGAQMTGMLWSFLQIPFSFGLFRIISGMAHIPVPSLENAGFLWFTDLTASDPYFLLPAVGTGFLFASIIVNSKYTPASQKAMMKKFMWVMGGVGFIGTTFLSAGVNLMMVSTGSATLVTAVILNNETIRRALDLPILEVEKPKYEAPRVPKSTGAAGLRERLTDSLNETKKGFSDSIGTYTNQYGGTVEERAEKKRQEQIKKLEDLRRKLERDEFNKKYKR</sequence>
<keyword evidence="14" id="KW-1185">Reference proteome</keyword>
<feature type="domain" description="Membrane insertase YidC/Oxa/ALB C-terminal" evidence="12">
    <location>
        <begin position="203"/>
        <end position="397"/>
    </location>
</feature>
<feature type="compositionally biased region" description="Basic and acidic residues" evidence="10">
    <location>
        <begin position="461"/>
        <end position="470"/>
    </location>
</feature>
<evidence type="ECO:0000256" key="6">
    <source>
        <dbReference type="ARBA" id="ARBA00022989"/>
    </source>
</evidence>
<dbReference type="Proteomes" id="UP001152049">
    <property type="component" value="Unassembled WGS sequence"/>
</dbReference>
<evidence type="ECO:0000256" key="1">
    <source>
        <dbReference type="ARBA" id="ARBA00004448"/>
    </source>
</evidence>
<dbReference type="EMBL" id="JAOQAZ010000018">
    <property type="protein sequence ID" value="KAJ4256768.1"/>
    <property type="molecule type" value="Genomic_DNA"/>
</dbReference>
<dbReference type="AlphaFoldDB" id="A0A9W8RY94"/>
<dbReference type="InterPro" id="IPR001708">
    <property type="entry name" value="YidC/ALB3/OXA1/COX18"/>
</dbReference>
<feature type="transmembrane region" description="Helical" evidence="11">
    <location>
        <begin position="326"/>
        <end position="347"/>
    </location>
</feature>
<comment type="caution">
    <text evidence="13">The sequence shown here is derived from an EMBL/GenBank/DDBJ whole genome shotgun (WGS) entry which is preliminary data.</text>
</comment>
<feature type="compositionally biased region" description="Polar residues" evidence="10">
    <location>
        <begin position="449"/>
        <end position="458"/>
    </location>
</feature>
<evidence type="ECO:0000256" key="11">
    <source>
        <dbReference type="SAM" id="Phobius"/>
    </source>
</evidence>
<evidence type="ECO:0000256" key="3">
    <source>
        <dbReference type="ARBA" id="ARBA00022692"/>
    </source>
</evidence>
<dbReference type="InterPro" id="IPR028055">
    <property type="entry name" value="YidC/Oxa/ALB_C"/>
</dbReference>
<evidence type="ECO:0000256" key="4">
    <source>
        <dbReference type="ARBA" id="ARBA00022792"/>
    </source>
</evidence>
<comment type="similarity">
    <text evidence="2 9">Belongs to the OXA1/ALB3/YidC family.</text>
</comment>
<feature type="transmembrane region" description="Helical" evidence="11">
    <location>
        <begin position="359"/>
        <end position="382"/>
    </location>
</feature>
<feature type="compositionally biased region" description="Low complexity" evidence="10">
    <location>
        <begin position="93"/>
        <end position="102"/>
    </location>
</feature>
<dbReference type="PANTHER" id="PTHR12428:SF66">
    <property type="entry name" value="MITOCHONDRIAL INNER MEMBRANE PROTEIN OXA1L"/>
    <property type="match status" value="1"/>
</dbReference>
<evidence type="ECO:0000256" key="9">
    <source>
        <dbReference type="RuleBase" id="RU003945"/>
    </source>
</evidence>